<feature type="transmembrane region" description="Helical" evidence="6">
    <location>
        <begin position="321"/>
        <end position="339"/>
    </location>
</feature>
<comment type="similarity">
    <text evidence="6">Belongs to the NhaA Na(+)/H(+) (TC 2.A.33) antiporter family.</text>
</comment>
<comment type="caution">
    <text evidence="7">The sequence shown here is derived from an EMBL/GenBank/DDBJ whole genome shotgun (WGS) entry which is preliminary data.</text>
</comment>
<keyword evidence="2 6" id="KW-1003">Cell membrane</keyword>
<evidence type="ECO:0000256" key="6">
    <source>
        <dbReference type="HAMAP-Rule" id="MF_01844"/>
    </source>
</evidence>
<proteinExistence type="inferred from homology"/>
<accession>A0ABU0JHY0</accession>
<feature type="transmembrane region" description="Helical" evidence="6">
    <location>
        <begin position="219"/>
        <end position="238"/>
    </location>
</feature>
<protein>
    <recommendedName>
        <fullName evidence="6">Na(+)/H(+) antiporter NhaA</fullName>
    </recommendedName>
    <alternativeName>
        <fullName evidence="6">Sodium/proton antiporter NhaA</fullName>
    </alternativeName>
</protein>
<dbReference type="InterPro" id="IPR004670">
    <property type="entry name" value="NhaA"/>
</dbReference>
<dbReference type="Pfam" id="PF06965">
    <property type="entry name" value="Na_H_antiport_1"/>
    <property type="match status" value="1"/>
</dbReference>
<feature type="transmembrane region" description="Helical" evidence="6">
    <location>
        <begin position="244"/>
        <end position="261"/>
    </location>
</feature>
<comment type="catalytic activity">
    <reaction evidence="6">
        <text>Na(+)(in) + 2 H(+)(out) = Na(+)(out) + 2 H(+)(in)</text>
        <dbReference type="Rhea" id="RHEA:29251"/>
        <dbReference type="ChEBI" id="CHEBI:15378"/>
        <dbReference type="ChEBI" id="CHEBI:29101"/>
    </reaction>
</comment>
<dbReference type="PANTHER" id="PTHR30341:SF0">
    <property type="entry name" value="NA(+)_H(+) ANTIPORTER NHAA"/>
    <property type="match status" value="1"/>
</dbReference>
<keyword evidence="5 6" id="KW-0472">Membrane</keyword>
<evidence type="ECO:0000256" key="2">
    <source>
        <dbReference type="ARBA" id="ARBA00022475"/>
    </source>
</evidence>
<keyword evidence="6" id="KW-0739">Sodium transport</keyword>
<dbReference type="HAMAP" id="MF_01844">
    <property type="entry name" value="NhaA"/>
    <property type="match status" value="1"/>
</dbReference>
<comment type="function">
    <text evidence="6">Na(+)/H(+) antiporter that extrudes sodium in exchange for external protons.</text>
</comment>
<dbReference type="EMBL" id="JAUSVX010000015">
    <property type="protein sequence ID" value="MDQ0473101.1"/>
    <property type="molecule type" value="Genomic_DNA"/>
</dbReference>
<dbReference type="Proteomes" id="UP001242480">
    <property type="component" value="Unassembled WGS sequence"/>
</dbReference>
<feature type="transmembrane region" description="Helical" evidence="6">
    <location>
        <begin position="268"/>
        <end position="285"/>
    </location>
</feature>
<keyword evidence="6" id="KW-0406">Ion transport</keyword>
<dbReference type="RefSeq" id="WP_307280914.1">
    <property type="nucleotide sequence ID" value="NZ_JAUSVX010000015.1"/>
</dbReference>
<reference evidence="7 8" key="1">
    <citation type="submission" date="2023-07" db="EMBL/GenBank/DDBJ databases">
        <title>Genomic Encyclopedia of Type Strains, Phase IV (KMG-IV): sequencing the most valuable type-strain genomes for metagenomic binning, comparative biology and taxonomic classification.</title>
        <authorList>
            <person name="Goeker M."/>
        </authorList>
    </citation>
    <scope>NUCLEOTIDE SEQUENCE [LARGE SCALE GENOMIC DNA]</scope>
    <source>
        <strain evidence="7 8">DSM 19619</strain>
    </source>
</reference>
<keyword evidence="6" id="KW-0915">Sodium</keyword>
<dbReference type="InterPro" id="IPR023171">
    <property type="entry name" value="Na/H_antiporter_dom_sf"/>
</dbReference>
<keyword evidence="6" id="KW-0050">Antiport</keyword>
<evidence type="ECO:0000256" key="5">
    <source>
        <dbReference type="ARBA" id="ARBA00023136"/>
    </source>
</evidence>
<name>A0ABU0JHY0_9HYPH</name>
<feature type="transmembrane region" description="Helical" evidence="6">
    <location>
        <begin position="189"/>
        <end position="207"/>
    </location>
</feature>
<comment type="subcellular location">
    <subcellularLocation>
        <location evidence="1">Cell inner membrane</location>
        <topology evidence="1">Multi-pass membrane protein</topology>
    </subcellularLocation>
    <subcellularLocation>
        <location evidence="6">Cell membrane</location>
        <topology evidence="6">Multi-pass membrane protein</topology>
    </subcellularLocation>
</comment>
<keyword evidence="3 6" id="KW-0812">Transmembrane</keyword>
<feature type="transmembrane region" description="Helical" evidence="6">
    <location>
        <begin position="387"/>
        <end position="413"/>
    </location>
</feature>
<dbReference type="NCBIfam" id="TIGR00773">
    <property type="entry name" value="NhaA"/>
    <property type="match status" value="1"/>
</dbReference>
<keyword evidence="8" id="KW-1185">Reference proteome</keyword>
<feature type="transmembrane region" description="Helical" evidence="6">
    <location>
        <begin position="351"/>
        <end position="375"/>
    </location>
</feature>
<dbReference type="Gene3D" id="1.20.1530.10">
    <property type="entry name" value="Na+/H+ antiporter like domain"/>
    <property type="match status" value="1"/>
</dbReference>
<feature type="transmembrane region" description="Helical" evidence="6">
    <location>
        <begin position="125"/>
        <end position="142"/>
    </location>
</feature>
<feature type="transmembrane region" description="Helical" evidence="6">
    <location>
        <begin position="154"/>
        <end position="177"/>
    </location>
</feature>
<evidence type="ECO:0000313" key="7">
    <source>
        <dbReference type="EMBL" id="MDQ0473101.1"/>
    </source>
</evidence>
<evidence type="ECO:0000256" key="4">
    <source>
        <dbReference type="ARBA" id="ARBA00022989"/>
    </source>
</evidence>
<feature type="transmembrane region" description="Helical" evidence="6">
    <location>
        <begin position="291"/>
        <end position="309"/>
    </location>
</feature>
<evidence type="ECO:0000256" key="1">
    <source>
        <dbReference type="ARBA" id="ARBA00004429"/>
    </source>
</evidence>
<feature type="transmembrane region" description="Helical" evidence="6">
    <location>
        <begin position="86"/>
        <end position="105"/>
    </location>
</feature>
<feature type="transmembrane region" description="Helical" evidence="6">
    <location>
        <begin position="425"/>
        <end position="445"/>
    </location>
</feature>
<sequence>MSTRKQIARKFFGPFFNWADDRQLRDWLRKQDPDELEQFLDTQNFTFRPDRAILGREVLQDLRQGAAWASVTPPVDRSLLALEARASLALLASALLALMLANSPASGMYFAFVEHPVLGRKLHCWISNGPMSLFFLLVGLGLKRELIEGQLASASARALAIMAALGGLVVPALIYLAVNLAENGPLRGWPVPSATDIAFALAVLALLGTRVPAALRTFLAAVTLLDYLGAATILALFYTPHLHPAALAGALFALILLGAANRLGQRSLVVYLTLGTVLWGFLLLAGIHPSVAGLLVAMLVPLDGAAGGATLHRLERGLRPVVAFAILPVFAFTKAGISFSHVDVASLLNPVVVGTALGLFAGNQLGIFASVWLAVSTSAADRPAGATWLQLYGVAALCGIGFTMSLFAGSLALEPMPELVGQAQIGAVMGSIASALLGWTILRFAPRSRR</sequence>
<evidence type="ECO:0000313" key="8">
    <source>
        <dbReference type="Proteomes" id="UP001242480"/>
    </source>
</evidence>
<keyword evidence="4 6" id="KW-1133">Transmembrane helix</keyword>
<dbReference type="PANTHER" id="PTHR30341">
    <property type="entry name" value="SODIUM ION/PROTON ANTIPORTER NHAA-RELATED"/>
    <property type="match status" value="1"/>
</dbReference>
<gene>
    <name evidence="6" type="primary">nhaA</name>
    <name evidence="7" type="ORF">QO011_006135</name>
</gene>
<keyword evidence="6" id="KW-0813">Transport</keyword>
<organism evidence="7 8">
    <name type="scientific">Labrys wisconsinensis</name>
    <dbReference type="NCBI Taxonomy" id="425677"/>
    <lineage>
        <taxon>Bacteria</taxon>
        <taxon>Pseudomonadati</taxon>
        <taxon>Pseudomonadota</taxon>
        <taxon>Alphaproteobacteria</taxon>
        <taxon>Hyphomicrobiales</taxon>
        <taxon>Xanthobacteraceae</taxon>
        <taxon>Labrys</taxon>
    </lineage>
</organism>
<evidence type="ECO:0000256" key="3">
    <source>
        <dbReference type="ARBA" id="ARBA00022692"/>
    </source>
</evidence>